<sequence length="250" mass="26930">MTSIVLTPWWLRRRPVAAGAGEAPGSVAPTAILDWRHERVQRLLADARSAAPETGERPLLLAAHRLIGERVHAVYALDDAQPASRTLGLRRGSCSQRLAVLEAVARAGGIPTRVRGLLIDGSFWYPRFPRLRRLVPDTVVLAWPEFRLGQEWVGVSELYAPLGALGRTNPAGFTNTGSQTLFEALASTAVDWDGSTCGADGCSSYDLSAVVRRDLGRFSSRDELFAAHGQTLCPPARIVAGALLGRRSAA</sequence>
<accession>A0A1E5PFR9</accession>
<dbReference type="RefSeq" id="WP_069935639.1">
    <property type="nucleotide sequence ID" value="NZ_MEHJ01000001.1"/>
</dbReference>
<organism evidence="2 3">
    <name type="scientific">Streptomyces agglomeratus</name>
    <dbReference type="NCBI Taxonomy" id="285458"/>
    <lineage>
        <taxon>Bacteria</taxon>
        <taxon>Bacillati</taxon>
        <taxon>Actinomycetota</taxon>
        <taxon>Actinomycetes</taxon>
        <taxon>Kitasatosporales</taxon>
        <taxon>Streptomycetaceae</taxon>
        <taxon>Streptomyces</taxon>
    </lineage>
</organism>
<dbReference type="Proteomes" id="UP000095759">
    <property type="component" value="Unassembled WGS sequence"/>
</dbReference>
<dbReference type="InterPro" id="IPR002931">
    <property type="entry name" value="Transglutaminase-like"/>
</dbReference>
<dbReference type="EMBL" id="MEHJ01000001">
    <property type="protein sequence ID" value="OEJ28398.1"/>
    <property type="molecule type" value="Genomic_DNA"/>
</dbReference>
<comment type="caution">
    <text evidence="2">The sequence shown here is derived from an EMBL/GenBank/DDBJ whole genome shotgun (WGS) entry which is preliminary data.</text>
</comment>
<reference evidence="2 3" key="1">
    <citation type="submission" date="2016-08" db="EMBL/GenBank/DDBJ databases">
        <title>Complete genome sequence of Streptomyces agglomeratus strain 6-3-2, a novel anti-MRSA actinomycete isolated from Wuli of Tebit, China.</title>
        <authorList>
            <person name="Chen X."/>
        </authorList>
    </citation>
    <scope>NUCLEOTIDE SEQUENCE [LARGE SCALE GENOMIC DNA]</scope>
    <source>
        <strain evidence="2 3">6-3-2</strain>
    </source>
</reference>
<proteinExistence type="predicted"/>
<evidence type="ECO:0000313" key="2">
    <source>
        <dbReference type="EMBL" id="OEJ28398.1"/>
    </source>
</evidence>
<keyword evidence="3" id="KW-1185">Reference proteome</keyword>
<dbReference type="OrthoDB" id="4461372at2"/>
<feature type="domain" description="Transglutaminase-like" evidence="1">
    <location>
        <begin position="77"/>
        <end position="154"/>
    </location>
</feature>
<protein>
    <recommendedName>
        <fullName evidence="1">Transglutaminase-like domain-containing protein</fullName>
    </recommendedName>
</protein>
<dbReference type="AlphaFoldDB" id="A0A1E5PFR9"/>
<name>A0A1E5PFR9_9ACTN</name>
<gene>
    <name evidence="2" type="ORF">AS594_31855</name>
</gene>
<dbReference type="STRING" id="285458.BGM19_04880"/>
<dbReference type="Pfam" id="PF01841">
    <property type="entry name" value="Transglut_core"/>
    <property type="match status" value="1"/>
</dbReference>
<evidence type="ECO:0000313" key="3">
    <source>
        <dbReference type="Proteomes" id="UP000095759"/>
    </source>
</evidence>
<evidence type="ECO:0000259" key="1">
    <source>
        <dbReference type="Pfam" id="PF01841"/>
    </source>
</evidence>